<dbReference type="AlphaFoldDB" id="A0AAV5NZT0"/>
<organism evidence="10 11">
    <name type="scientific">Vibrio penaeicida</name>
    <dbReference type="NCBI Taxonomy" id="104609"/>
    <lineage>
        <taxon>Bacteria</taxon>
        <taxon>Pseudomonadati</taxon>
        <taxon>Pseudomonadota</taxon>
        <taxon>Gammaproteobacteria</taxon>
        <taxon>Vibrionales</taxon>
        <taxon>Vibrionaceae</taxon>
        <taxon>Vibrio</taxon>
    </lineage>
</organism>
<dbReference type="CDD" id="cd06261">
    <property type="entry name" value="TM_PBP2"/>
    <property type="match status" value="1"/>
</dbReference>
<dbReference type="InterPro" id="IPR000515">
    <property type="entry name" value="MetI-like"/>
</dbReference>
<comment type="similarity">
    <text evidence="8">Belongs to the binding-protein-dependent transport system permease family.</text>
</comment>
<evidence type="ECO:0000256" key="5">
    <source>
        <dbReference type="ARBA" id="ARBA00022692"/>
    </source>
</evidence>
<dbReference type="PANTHER" id="PTHR43357">
    <property type="entry name" value="INNER MEMBRANE ABC TRANSPORTER PERMEASE PROTEIN YDCV"/>
    <property type="match status" value="1"/>
</dbReference>
<sequence length="266" mass="29117">MGRVIPLPMLALAIFGFCYLLMPIVVVVLSGLTAGEFLTFPPKGLSIRWVISFLQSEKYLSAFFFSFKLAFMTMIVATLFGTAAALFLARRDVIGRSALRAFFLSPIVLPGVVVGYALYAFYISTQLGMARTVWGLWIGHVLYSIPYVIGTVGAALASYDASLDDAARSLGASPWRTFRRVTLPNISQGIQAGSIFAFIVSFGQFEVSLFLSTPNNEPLPIALYNSLRYKFDPSAAAAGIFAIVVVIASVLLTNRLVNLRRLMERQ</sequence>
<dbReference type="RefSeq" id="WP_126606667.1">
    <property type="nucleotide sequence ID" value="NZ_AP025145.1"/>
</dbReference>
<evidence type="ECO:0000256" key="2">
    <source>
        <dbReference type="ARBA" id="ARBA00022448"/>
    </source>
</evidence>
<evidence type="ECO:0000313" key="10">
    <source>
        <dbReference type="EMBL" id="GLQ75824.1"/>
    </source>
</evidence>
<evidence type="ECO:0000313" key="11">
    <source>
        <dbReference type="Proteomes" id="UP001156690"/>
    </source>
</evidence>
<dbReference type="InterPro" id="IPR035906">
    <property type="entry name" value="MetI-like_sf"/>
</dbReference>
<feature type="transmembrane region" description="Helical" evidence="8">
    <location>
        <begin position="7"/>
        <end position="32"/>
    </location>
</feature>
<dbReference type="EMBL" id="BSNX01000075">
    <property type="protein sequence ID" value="GLQ75824.1"/>
    <property type="molecule type" value="Genomic_DNA"/>
</dbReference>
<feature type="transmembrane region" description="Helical" evidence="8">
    <location>
        <begin position="234"/>
        <end position="257"/>
    </location>
</feature>
<gene>
    <name evidence="10" type="ORF">GCM10007932_51870</name>
</gene>
<feature type="domain" description="ABC transmembrane type-1" evidence="9">
    <location>
        <begin position="63"/>
        <end position="252"/>
    </location>
</feature>
<feature type="transmembrane region" description="Helical" evidence="8">
    <location>
        <begin position="134"/>
        <end position="159"/>
    </location>
</feature>
<keyword evidence="7 8" id="KW-0472">Membrane</keyword>
<evidence type="ECO:0000256" key="8">
    <source>
        <dbReference type="RuleBase" id="RU363032"/>
    </source>
</evidence>
<comment type="subcellular location">
    <subcellularLocation>
        <location evidence="1">Cell inner membrane</location>
        <topology evidence="1">Multi-pass membrane protein</topology>
    </subcellularLocation>
    <subcellularLocation>
        <location evidence="8">Cell membrane</location>
        <topology evidence="8">Multi-pass membrane protein</topology>
    </subcellularLocation>
</comment>
<dbReference type="Proteomes" id="UP001156690">
    <property type="component" value="Unassembled WGS sequence"/>
</dbReference>
<feature type="transmembrane region" description="Helical" evidence="8">
    <location>
        <begin position="62"/>
        <end position="89"/>
    </location>
</feature>
<evidence type="ECO:0000259" key="9">
    <source>
        <dbReference type="PROSITE" id="PS50928"/>
    </source>
</evidence>
<dbReference type="SUPFAM" id="SSF161098">
    <property type="entry name" value="MetI-like"/>
    <property type="match status" value="1"/>
</dbReference>
<keyword evidence="11" id="KW-1185">Reference proteome</keyword>
<accession>A0AAV5NZT0</accession>
<keyword evidence="5 8" id="KW-0812">Transmembrane</keyword>
<dbReference type="Pfam" id="PF00528">
    <property type="entry name" value="BPD_transp_1"/>
    <property type="match status" value="1"/>
</dbReference>
<reference evidence="11" key="1">
    <citation type="journal article" date="2019" name="Int. J. Syst. Evol. Microbiol.">
        <title>The Global Catalogue of Microorganisms (GCM) 10K type strain sequencing project: providing services to taxonomists for standard genome sequencing and annotation.</title>
        <authorList>
            <consortium name="The Broad Institute Genomics Platform"/>
            <consortium name="The Broad Institute Genome Sequencing Center for Infectious Disease"/>
            <person name="Wu L."/>
            <person name="Ma J."/>
        </authorList>
    </citation>
    <scope>NUCLEOTIDE SEQUENCE [LARGE SCALE GENOMIC DNA]</scope>
    <source>
        <strain evidence="11">NBRC 15640</strain>
    </source>
</reference>
<dbReference type="GO" id="GO:0005886">
    <property type="term" value="C:plasma membrane"/>
    <property type="evidence" value="ECO:0007669"/>
    <property type="project" value="UniProtKB-SubCell"/>
</dbReference>
<evidence type="ECO:0000256" key="1">
    <source>
        <dbReference type="ARBA" id="ARBA00004429"/>
    </source>
</evidence>
<keyword evidence="3" id="KW-1003">Cell membrane</keyword>
<proteinExistence type="inferred from homology"/>
<name>A0AAV5NZT0_9VIBR</name>
<keyword evidence="4" id="KW-0997">Cell inner membrane</keyword>
<evidence type="ECO:0000256" key="6">
    <source>
        <dbReference type="ARBA" id="ARBA00022989"/>
    </source>
</evidence>
<dbReference type="PANTHER" id="PTHR43357:SF4">
    <property type="entry name" value="INNER MEMBRANE ABC TRANSPORTER PERMEASE PROTEIN YDCV"/>
    <property type="match status" value="1"/>
</dbReference>
<evidence type="ECO:0000256" key="7">
    <source>
        <dbReference type="ARBA" id="ARBA00023136"/>
    </source>
</evidence>
<evidence type="ECO:0000256" key="4">
    <source>
        <dbReference type="ARBA" id="ARBA00022519"/>
    </source>
</evidence>
<comment type="caution">
    <text evidence="10">The sequence shown here is derived from an EMBL/GenBank/DDBJ whole genome shotgun (WGS) entry which is preliminary data.</text>
</comment>
<dbReference type="PROSITE" id="PS50928">
    <property type="entry name" value="ABC_TM1"/>
    <property type="match status" value="1"/>
</dbReference>
<evidence type="ECO:0000256" key="3">
    <source>
        <dbReference type="ARBA" id="ARBA00022475"/>
    </source>
</evidence>
<feature type="transmembrane region" description="Helical" evidence="8">
    <location>
        <begin position="101"/>
        <end position="122"/>
    </location>
</feature>
<protein>
    <submittedName>
        <fullName evidence="10">ABC transporter permease</fullName>
    </submittedName>
</protein>
<dbReference type="GO" id="GO:0055085">
    <property type="term" value="P:transmembrane transport"/>
    <property type="evidence" value="ECO:0007669"/>
    <property type="project" value="InterPro"/>
</dbReference>
<keyword evidence="2 8" id="KW-0813">Transport</keyword>
<dbReference type="Gene3D" id="1.10.3720.10">
    <property type="entry name" value="MetI-like"/>
    <property type="match status" value="1"/>
</dbReference>
<keyword evidence="6 8" id="KW-1133">Transmembrane helix</keyword>